<dbReference type="InterPro" id="IPR036038">
    <property type="entry name" value="Aminotransferase-like"/>
</dbReference>
<reference evidence="2" key="2">
    <citation type="submission" date="2020-09" db="EMBL/GenBank/DDBJ databases">
        <authorList>
            <person name="Sun Q."/>
            <person name="Zhou Y."/>
        </authorList>
    </citation>
    <scope>NUCLEOTIDE SEQUENCE</scope>
    <source>
        <strain evidence="2">CGMCC 1.12827</strain>
    </source>
</reference>
<comment type="similarity">
    <text evidence="1">Belongs to the class-IV pyridoxal-phosphate-dependent aminotransferase family.</text>
</comment>
<dbReference type="GO" id="GO:0008483">
    <property type="term" value="F:transaminase activity"/>
    <property type="evidence" value="ECO:0007669"/>
    <property type="project" value="UniProtKB-KW"/>
</dbReference>
<dbReference type="PANTHER" id="PTHR42743:SF11">
    <property type="entry name" value="AMINODEOXYCHORISMATE LYASE"/>
    <property type="match status" value="1"/>
</dbReference>
<dbReference type="Proteomes" id="UP000621454">
    <property type="component" value="Unassembled WGS sequence"/>
</dbReference>
<dbReference type="AlphaFoldDB" id="A0A916T6K9"/>
<dbReference type="RefSeq" id="WP_188586520.1">
    <property type="nucleotide sequence ID" value="NZ_BMGC01000012.1"/>
</dbReference>
<dbReference type="InterPro" id="IPR043132">
    <property type="entry name" value="BCAT-like_C"/>
</dbReference>
<evidence type="ECO:0000256" key="1">
    <source>
        <dbReference type="ARBA" id="ARBA00009320"/>
    </source>
</evidence>
<keyword evidence="3" id="KW-1185">Reference proteome</keyword>
<evidence type="ECO:0000313" key="3">
    <source>
        <dbReference type="Proteomes" id="UP000621454"/>
    </source>
</evidence>
<gene>
    <name evidence="2" type="ORF">GCM10011489_20780</name>
</gene>
<dbReference type="SUPFAM" id="SSF56752">
    <property type="entry name" value="D-aminoacid aminotransferase-like PLP-dependent enzymes"/>
    <property type="match status" value="1"/>
</dbReference>
<sequence>MSETLLLTVDVSNPQGAGARDGAGVSVHDTSTPLLYADDLAALRGDGIFETLLVAGGTARNVERHLDRFERSAKALDLPIPDRATWESAIEQAQTLWAAEHDVDADAVMRLVYSRGRERDLEHSGEGESCVPTAYLTVAPAGERGPRLREQGVSVITVDRGYSIDLAAKAPWQLLGAKTLSYATNMAALRHAAERGVDDVLYTSSEGVVLEAPRASVVAVYDKTLVTTPPDYGVLAGTTVAATFALAQEEGWRTETRAMRTPDLIKADSVWLMSSLTLAARVTSLNGYDYENPLRPREIPDLVRRAVLGE</sequence>
<proteinExistence type="inferred from homology"/>
<name>A0A916T6K9_9ACTN</name>
<dbReference type="InterPro" id="IPR050571">
    <property type="entry name" value="Class-IV_PLP-Dep_Aminotrnsfr"/>
</dbReference>
<keyword evidence="2" id="KW-0808">Transferase</keyword>
<dbReference type="Pfam" id="PF01063">
    <property type="entry name" value="Aminotran_4"/>
    <property type="match status" value="1"/>
</dbReference>
<dbReference type="PANTHER" id="PTHR42743">
    <property type="entry name" value="AMINO-ACID AMINOTRANSFERASE"/>
    <property type="match status" value="1"/>
</dbReference>
<accession>A0A916T6K9</accession>
<dbReference type="GO" id="GO:0046394">
    <property type="term" value="P:carboxylic acid biosynthetic process"/>
    <property type="evidence" value="ECO:0007669"/>
    <property type="project" value="UniProtKB-ARBA"/>
</dbReference>
<evidence type="ECO:0000313" key="2">
    <source>
        <dbReference type="EMBL" id="GGB32434.1"/>
    </source>
</evidence>
<dbReference type="NCBIfam" id="NF005886">
    <property type="entry name" value="PRK07849.1-1"/>
    <property type="match status" value="1"/>
</dbReference>
<keyword evidence="2" id="KW-0032">Aminotransferase</keyword>
<dbReference type="InterPro" id="IPR001544">
    <property type="entry name" value="Aminotrans_IV"/>
</dbReference>
<reference evidence="2" key="1">
    <citation type="journal article" date="2014" name="Int. J. Syst. Evol. Microbiol.">
        <title>Complete genome sequence of Corynebacterium casei LMG S-19264T (=DSM 44701T), isolated from a smear-ripened cheese.</title>
        <authorList>
            <consortium name="US DOE Joint Genome Institute (JGI-PGF)"/>
            <person name="Walter F."/>
            <person name="Albersmeier A."/>
            <person name="Kalinowski J."/>
            <person name="Ruckert C."/>
        </authorList>
    </citation>
    <scope>NUCLEOTIDE SEQUENCE</scope>
    <source>
        <strain evidence="2">CGMCC 1.12827</strain>
    </source>
</reference>
<dbReference type="InterPro" id="IPR043131">
    <property type="entry name" value="BCAT-like_N"/>
</dbReference>
<comment type="caution">
    <text evidence="2">The sequence shown here is derived from an EMBL/GenBank/DDBJ whole genome shotgun (WGS) entry which is preliminary data.</text>
</comment>
<dbReference type="Gene3D" id="3.20.10.10">
    <property type="entry name" value="D-amino Acid Aminotransferase, subunit A, domain 2"/>
    <property type="match status" value="1"/>
</dbReference>
<dbReference type="NCBIfam" id="NF005887">
    <property type="entry name" value="PRK07849.1-2"/>
    <property type="match status" value="1"/>
</dbReference>
<dbReference type="Gene3D" id="3.30.470.10">
    <property type="match status" value="1"/>
</dbReference>
<dbReference type="EMBL" id="BMGC01000012">
    <property type="protein sequence ID" value="GGB32434.1"/>
    <property type="molecule type" value="Genomic_DNA"/>
</dbReference>
<organism evidence="2 3">
    <name type="scientific">Gordonia jinhuaensis</name>
    <dbReference type="NCBI Taxonomy" id="1517702"/>
    <lineage>
        <taxon>Bacteria</taxon>
        <taxon>Bacillati</taxon>
        <taxon>Actinomycetota</taxon>
        <taxon>Actinomycetes</taxon>
        <taxon>Mycobacteriales</taxon>
        <taxon>Gordoniaceae</taxon>
        <taxon>Gordonia</taxon>
    </lineage>
</organism>
<dbReference type="GO" id="GO:0005829">
    <property type="term" value="C:cytosol"/>
    <property type="evidence" value="ECO:0007669"/>
    <property type="project" value="TreeGrafter"/>
</dbReference>
<protein>
    <submittedName>
        <fullName evidence="2">Aminotransferase, class IV</fullName>
    </submittedName>
</protein>